<evidence type="ECO:0000256" key="4">
    <source>
        <dbReference type="ARBA" id="ARBA00022679"/>
    </source>
</evidence>
<keyword evidence="8" id="KW-1185">Reference proteome</keyword>
<keyword evidence="3" id="KW-0997">Cell inner membrane</keyword>
<evidence type="ECO:0000256" key="5">
    <source>
        <dbReference type="ARBA" id="ARBA00023136"/>
    </source>
</evidence>
<comment type="caution">
    <text evidence="7">The sequence shown here is derived from an EMBL/GenBank/DDBJ whole genome shotgun (WGS) entry which is preliminary data.</text>
</comment>
<dbReference type="EMBL" id="JBHTLU010000012">
    <property type="protein sequence ID" value="MFD1219428.1"/>
    <property type="molecule type" value="Genomic_DNA"/>
</dbReference>
<keyword evidence="5" id="KW-0472">Membrane</keyword>
<evidence type="ECO:0000313" key="7">
    <source>
        <dbReference type="EMBL" id="MFD1219428.1"/>
    </source>
</evidence>
<keyword evidence="2" id="KW-1003">Cell membrane</keyword>
<dbReference type="RefSeq" id="WP_345594226.1">
    <property type="nucleotide sequence ID" value="NZ_BAABJG010000054.1"/>
</dbReference>
<protein>
    <submittedName>
        <fullName evidence="7">Lysophospholipid acyltransferase family protein</fullName>
    </submittedName>
</protein>
<evidence type="ECO:0000313" key="8">
    <source>
        <dbReference type="Proteomes" id="UP001597180"/>
    </source>
</evidence>
<dbReference type="InterPro" id="IPR004960">
    <property type="entry name" value="LipA_acyltrans"/>
</dbReference>
<keyword evidence="4" id="KW-0808">Transferase</keyword>
<accession>A0ABW3UES5</accession>
<evidence type="ECO:0000256" key="3">
    <source>
        <dbReference type="ARBA" id="ARBA00022519"/>
    </source>
</evidence>
<dbReference type="PANTHER" id="PTHR30606">
    <property type="entry name" value="LIPID A BIOSYNTHESIS LAUROYL ACYLTRANSFERASE"/>
    <property type="match status" value="1"/>
</dbReference>
<comment type="subcellular location">
    <subcellularLocation>
        <location evidence="1">Cell inner membrane</location>
    </subcellularLocation>
</comment>
<evidence type="ECO:0000256" key="1">
    <source>
        <dbReference type="ARBA" id="ARBA00004533"/>
    </source>
</evidence>
<evidence type="ECO:0000256" key="2">
    <source>
        <dbReference type="ARBA" id="ARBA00022475"/>
    </source>
</evidence>
<dbReference type="GO" id="GO:0016746">
    <property type="term" value="F:acyltransferase activity"/>
    <property type="evidence" value="ECO:0007669"/>
    <property type="project" value="UniProtKB-KW"/>
</dbReference>
<reference evidence="8" key="1">
    <citation type="journal article" date="2019" name="Int. J. Syst. Evol. Microbiol.">
        <title>The Global Catalogue of Microorganisms (GCM) 10K type strain sequencing project: providing services to taxonomists for standard genome sequencing and annotation.</title>
        <authorList>
            <consortium name="The Broad Institute Genomics Platform"/>
            <consortium name="The Broad Institute Genome Sequencing Center for Infectious Disease"/>
            <person name="Wu L."/>
            <person name="Ma J."/>
        </authorList>
    </citation>
    <scope>NUCLEOTIDE SEQUENCE [LARGE SCALE GENOMIC DNA]</scope>
    <source>
        <strain evidence="8">CCUG 53270</strain>
    </source>
</reference>
<sequence length="324" mass="38160">MYEWIGIITKHRRLWAKVAWGCSLFPNTILLLLCKCLGDVWYALSRKGLAVRVQSNMQDLLNERSGKRLRGYCRSYFHNLVITMFELWIESYRLEKMAGQRFQAEGEEHLEEALLLGRGAIVYTPHVGNFFYYYWYLCQKYPCLTIVTSGSEELQPMYHRFRDMGCAGLDYDATPPLELIRKLRHHLAANGVVFLLGDFYRPTFPLSRFFGKSTRTPEGAASLGIDYQVPIIPFHGRRIRRFVHKLTFEQPLHLYASYQRTQRAEATKVLNRYMERVIREAPEHWFYWFNAEERWEEGSRHAAEHNTLSMDTSDEKNSHTSYSA</sequence>
<dbReference type="Proteomes" id="UP001597180">
    <property type="component" value="Unassembled WGS sequence"/>
</dbReference>
<dbReference type="PANTHER" id="PTHR30606:SF10">
    <property type="entry name" value="PHOSPHATIDYLINOSITOL MANNOSIDE ACYLTRANSFERASE"/>
    <property type="match status" value="1"/>
</dbReference>
<evidence type="ECO:0000256" key="6">
    <source>
        <dbReference type="ARBA" id="ARBA00023315"/>
    </source>
</evidence>
<dbReference type="Pfam" id="PF03279">
    <property type="entry name" value="Lip_A_acyltrans"/>
    <property type="match status" value="1"/>
</dbReference>
<organism evidence="7 8">
    <name type="scientific">Paenibacillus vulneris</name>
    <dbReference type="NCBI Taxonomy" id="1133364"/>
    <lineage>
        <taxon>Bacteria</taxon>
        <taxon>Bacillati</taxon>
        <taxon>Bacillota</taxon>
        <taxon>Bacilli</taxon>
        <taxon>Bacillales</taxon>
        <taxon>Paenibacillaceae</taxon>
        <taxon>Paenibacillus</taxon>
    </lineage>
</organism>
<proteinExistence type="predicted"/>
<name>A0ABW3UES5_9BACL</name>
<gene>
    <name evidence="7" type="ORF">ACFQ4B_04815</name>
</gene>
<keyword evidence="6 7" id="KW-0012">Acyltransferase</keyword>